<organism evidence="1 2">
    <name type="scientific">Bacillus smithii 7_3_47FAA</name>
    <dbReference type="NCBI Taxonomy" id="665952"/>
    <lineage>
        <taxon>Bacteria</taxon>
        <taxon>Bacillati</taxon>
        <taxon>Bacillota</taxon>
        <taxon>Bacilli</taxon>
        <taxon>Bacillales</taxon>
        <taxon>Bacillaceae</taxon>
        <taxon>Bacillus</taxon>
    </lineage>
</organism>
<evidence type="ECO:0000313" key="2">
    <source>
        <dbReference type="Proteomes" id="UP000011747"/>
    </source>
</evidence>
<dbReference type="InterPro" id="IPR019644">
    <property type="entry name" value="DUF2508"/>
</dbReference>
<dbReference type="RefSeq" id="WP_003352258.1">
    <property type="nucleotide sequence ID" value="NZ_JH414738.1"/>
</dbReference>
<accession>G9QGI8</accession>
<reference evidence="1 2" key="1">
    <citation type="submission" date="2011-09" db="EMBL/GenBank/DDBJ databases">
        <title>The Genome Sequence of Bacillus smithii 7_3_47FAA.</title>
        <authorList>
            <consortium name="The Broad Institute Genome Sequencing Platform"/>
            <person name="Earl A."/>
            <person name="Ward D."/>
            <person name="Feldgarden M."/>
            <person name="Gevers D."/>
            <person name="Daigneault M."/>
            <person name="Strauss J."/>
            <person name="Allen-Vercoe E."/>
            <person name="Young S.K."/>
            <person name="Zeng Q."/>
            <person name="Gargeya S."/>
            <person name="Fitzgerald M."/>
            <person name="Haas B."/>
            <person name="Abouelleil A."/>
            <person name="Alvarado L."/>
            <person name="Arachchi H.M."/>
            <person name="Berlin A."/>
            <person name="Brown A."/>
            <person name="Chapman S.B."/>
            <person name="Chen Z."/>
            <person name="Dunbar C."/>
            <person name="Freedman E."/>
            <person name="Gearin G."/>
            <person name="Goldberg J."/>
            <person name="Griggs A."/>
            <person name="Gujja S."/>
            <person name="Heiman D."/>
            <person name="Howarth C."/>
            <person name="Larson L."/>
            <person name="Lui A."/>
            <person name="MacDonald P.J.P."/>
            <person name="Montmayeur A."/>
            <person name="Murphy C."/>
            <person name="Neiman D."/>
            <person name="Pearson M."/>
            <person name="Priest M."/>
            <person name="Roberts A."/>
            <person name="Saif S."/>
            <person name="Shea T."/>
            <person name="Shenoy N."/>
            <person name="Sisk P."/>
            <person name="Stolte C."/>
            <person name="Sykes S."/>
            <person name="Wortman J."/>
            <person name="Nusbaum C."/>
            <person name="Birren B."/>
        </authorList>
    </citation>
    <scope>NUCLEOTIDE SEQUENCE [LARGE SCALE GENOMIC DNA]</scope>
    <source>
        <strain evidence="1 2">7_3_47FAA</strain>
    </source>
</reference>
<keyword evidence="2" id="KW-1185">Reference proteome</keyword>
<sequence length="72" mass="8856">MLIRKKHKLKAEFDNKLIEQMEAARQEWLQQSNFLKLSMEQSLDLITRKKIAEAKYFFLYREAKKRKIIIKR</sequence>
<comment type="caution">
    <text evidence="1">The sequence shown here is derived from an EMBL/GenBank/DDBJ whole genome shotgun (WGS) entry which is preliminary data.</text>
</comment>
<dbReference type="GeneID" id="87580306"/>
<dbReference type="AlphaFoldDB" id="G9QGI8"/>
<dbReference type="EMBL" id="ACWF01000001">
    <property type="protein sequence ID" value="EHL79722.1"/>
    <property type="molecule type" value="Genomic_DNA"/>
</dbReference>
<dbReference type="Proteomes" id="UP000011747">
    <property type="component" value="Unassembled WGS sequence"/>
</dbReference>
<protein>
    <recommendedName>
        <fullName evidence="3">DUF2508 family protein</fullName>
    </recommendedName>
</protein>
<name>G9QGI8_9BACI</name>
<proteinExistence type="predicted"/>
<evidence type="ECO:0008006" key="3">
    <source>
        <dbReference type="Google" id="ProtNLM"/>
    </source>
</evidence>
<dbReference type="Pfam" id="PF10704">
    <property type="entry name" value="DUF2508"/>
    <property type="match status" value="1"/>
</dbReference>
<evidence type="ECO:0000313" key="1">
    <source>
        <dbReference type="EMBL" id="EHL79722.1"/>
    </source>
</evidence>
<dbReference type="PATRIC" id="fig|665952.3.peg.3"/>
<dbReference type="HOGENOM" id="CLU_187598_1_1_9"/>
<gene>
    <name evidence="1" type="ORF">HMPREF1015_03254</name>
</gene>